<gene>
    <name evidence="2" type="ORF">ATL40_1773</name>
</gene>
<dbReference type="RefSeq" id="WP_211283089.1">
    <property type="nucleotide sequence ID" value="NZ_PDJD01000001.1"/>
</dbReference>
<proteinExistence type="predicted"/>
<dbReference type="Proteomes" id="UP000224915">
    <property type="component" value="Unassembled WGS sequence"/>
</dbReference>
<evidence type="ECO:0000313" key="2">
    <source>
        <dbReference type="EMBL" id="PFG20184.1"/>
    </source>
</evidence>
<comment type="caution">
    <text evidence="2">The sequence shown here is derived from an EMBL/GenBank/DDBJ whole genome shotgun (WGS) entry which is preliminary data.</text>
</comment>
<dbReference type="EMBL" id="PDJD01000001">
    <property type="protein sequence ID" value="PFG20184.1"/>
    <property type="molecule type" value="Genomic_DNA"/>
</dbReference>
<evidence type="ECO:0000313" key="3">
    <source>
        <dbReference type="Proteomes" id="UP000224915"/>
    </source>
</evidence>
<feature type="region of interest" description="Disordered" evidence="1">
    <location>
        <begin position="290"/>
        <end position="309"/>
    </location>
</feature>
<sequence length="309" mass="33791">MERLDRATWSALARDHAQAARDLTAAHRERRATGEKHAVEDFLFTYYPLRPAALERWSPGAGVALADAAGSAFEGARYFAMTPDGAAHLDTSAFLAQRGAAVRFHAELLRAVAGRAPRFDCFGLHEWAMVYREPAGGHRHDLPLRLGEAATDEVVETHKIVCTHIDAYRFFTPPAEPLNAYRPTRETQVAMDQGGCLHVGMDLMKPVIHLGPAIPGALALQAFVLARDIRELDMRASPYDVSRFGLSPVAIETPEGKAAYVAAQRDLSRRAEPIRAALLAVCEDLLDTCSPGEDPRDERPAHLLAAARS</sequence>
<reference evidence="2 3" key="1">
    <citation type="submission" date="2017-10" db="EMBL/GenBank/DDBJ databases">
        <title>Sequencing the genomes of 1000 actinobacteria strains.</title>
        <authorList>
            <person name="Klenk H.-P."/>
        </authorList>
    </citation>
    <scope>NUCLEOTIDE SEQUENCE [LARGE SCALE GENOMIC DNA]</scope>
    <source>
        <strain evidence="2 3">DSM 21801</strain>
    </source>
</reference>
<evidence type="ECO:0000256" key="1">
    <source>
        <dbReference type="SAM" id="MobiDB-lite"/>
    </source>
</evidence>
<protein>
    <recommendedName>
        <fullName evidence="4">3-methyladenine DNA glycosylase</fullName>
    </recommendedName>
</protein>
<evidence type="ECO:0008006" key="4">
    <source>
        <dbReference type="Google" id="ProtNLM"/>
    </source>
</evidence>
<organism evidence="2 3">
    <name type="scientific">Serinibacter salmoneus</name>
    <dbReference type="NCBI Taxonomy" id="556530"/>
    <lineage>
        <taxon>Bacteria</taxon>
        <taxon>Bacillati</taxon>
        <taxon>Actinomycetota</taxon>
        <taxon>Actinomycetes</taxon>
        <taxon>Micrococcales</taxon>
        <taxon>Beutenbergiaceae</taxon>
        <taxon>Serinibacter</taxon>
    </lineage>
</organism>
<keyword evidence="3" id="KW-1185">Reference proteome</keyword>
<accession>A0A2A9D0J5</accession>
<dbReference type="AlphaFoldDB" id="A0A2A9D0J5"/>
<name>A0A2A9D0J5_9MICO</name>